<dbReference type="InterPro" id="IPR043198">
    <property type="entry name" value="Cyclin/Ssn8"/>
</dbReference>
<dbReference type="PANTHER" id="PTHR10026">
    <property type="entry name" value="CYCLIN"/>
    <property type="match status" value="1"/>
</dbReference>
<dbReference type="Gene3D" id="1.10.472.10">
    <property type="entry name" value="Cyclin-like"/>
    <property type="match status" value="1"/>
</dbReference>
<sequence length="139" mass="15737">MVAMTMELDRMQLTLDEDTYRSVLKGIDPEAEASNRRWAAFIIADACILLELPRATCATAQVLLHRYYCRVPMSGHDPLVIMTMTCVFLATKIEETRRKIRDILSVFHKLLNSYYGLPDSILDINSNVHLCSCLLACPA</sequence>
<evidence type="ECO:0000256" key="1">
    <source>
        <dbReference type="ARBA" id="ARBA00022618"/>
    </source>
</evidence>
<dbReference type="GO" id="GO:0016538">
    <property type="term" value="F:cyclin-dependent protein serine/threonine kinase regulator activity"/>
    <property type="evidence" value="ECO:0007669"/>
    <property type="project" value="InterPro"/>
</dbReference>
<keyword evidence="5" id="KW-1185">Reference proteome</keyword>
<dbReference type="OrthoDB" id="10264655at2759"/>
<dbReference type="Gramene" id="KMS94267">
    <property type="protein sequence ID" value="KMS94267"/>
    <property type="gene ID" value="BVRB_023130"/>
</dbReference>
<dbReference type="Pfam" id="PF00134">
    <property type="entry name" value="Cyclin_N"/>
    <property type="match status" value="1"/>
</dbReference>
<proteinExistence type="predicted"/>
<name>A0A0J8B337_BETVV</name>
<gene>
    <name evidence="4" type="ORF">BVRB_023130</name>
</gene>
<protein>
    <recommendedName>
        <fullName evidence="3">Cyclin N-terminal domain-containing protein</fullName>
    </recommendedName>
</protein>
<feature type="domain" description="Cyclin N-terminal" evidence="3">
    <location>
        <begin position="26"/>
        <end position="106"/>
    </location>
</feature>
<dbReference type="EMBL" id="KQ094751">
    <property type="protein sequence ID" value="KMS94267.1"/>
    <property type="molecule type" value="Genomic_DNA"/>
</dbReference>
<evidence type="ECO:0000313" key="5">
    <source>
        <dbReference type="Proteomes" id="UP000035740"/>
    </source>
</evidence>
<keyword evidence="1" id="KW-0132">Cell division</keyword>
<keyword evidence="2" id="KW-0131">Cell cycle</keyword>
<evidence type="ECO:0000256" key="2">
    <source>
        <dbReference type="ARBA" id="ARBA00023306"/>
    </source>
</evidence>
<evidence type="ECO:0000259" key="3">
    <source>
        <dbReference type="Pfam" id="PF00134"/>
    </source>
</evidence>
<dbReference type="SUPFAM" id="SSF47954">
    <property type="entry name" value="Cyclin-like"/>
    <property type="match status" value="1"/>
</dbReference>
<accession>A0A0J8B337</accession>
<reference evidence="4 5" key="1">
    <citation type="journal article" date="2014" name="Nature">
        <title>The genome of the recently domesticated crop plant sugar beet (Beta vulgaris).</title>
        <authorList>
            <person name="Dohm J.C."/>
            <person name="Minoche A.E."/>
            <person name="Holtgrawe D."/>
            <person name="Capella-Gutierrez S."/>
            <person name="Zakrzewski F."/>
            <person name="Tafer H."/>
            <person name="Rupp O."/>
            <person name="Sorensen T.R."/>
            <person name="Stracke R."/>
            <person name="Reinhardt R."/>
            <person name="Goesmann A."/>
            <person name="Kraft T."/>
            <person name="Schulz B."/>
            <person name="Stadler P.F."/>
            <person name="Schmidt T."/>
            <person name="Gabaldon T."/>
            <person name="Lehrach H."/>
            <person name="Weisshaar B."/>
            <person name="Himmelbauer H."/>
        </authorList>
    </citation>
    <scope>NUCLEOTIDE SEQUENCE [LARGE SCALE GENOMIC DNA]</scope>
    <source>
        <tissue evidence="4">Taproot</tissue>
    </source>
</reference>
<dbReference type="InterPro" id="IPR036915">
    <property type="entry name" value="Cyclin-like_sf"/>
</dbReference>
<dbReference type="GO" id="GO:0051301">
    <property type="term" value="P:cell division"/>
    <property type="evidence" value="ECO:0007669"/>
    <property type="project" value="UniProtKB-KW"/>
</dbReference>
<evidence type="ECO:0000313" key="4">
    <source>
        <dbReference type="EMBL" id="KMS94267.1"/>
    </source>
</evidence>
<dbReference type="InterPro" id="IPR006671">
    <property type="entry name" value="Cyclin_N"/>
</dbReference>
<dbReference type="eggNOG" id="KOG0835">
    <property type="taxonomic scope" value="Eukaryota"/>
</dbReference>
<dbReference type="AlphaFoldDB" id="A0A0J8B337"/>
<dbReference type="Proteomes" id="UP000035740">
    <property type="component" value="Unassembled WGS sequence"/>
</dbReference>
<dbReference type="GO" id="GO:0006357">
    <property type="term" value="P:regulation of transcription by RNA polymerase II"/>
    <property type="evidence" value="ECO:0007669"/>
    <property type="project" value="InterPro"/>
</dbReference>
<organism evidence="4 5">
    <name type="scientific">Beta vulgaris subsp. vulgaris</name>
    <name type="common">Beet</name>
    <dbReference type="NCBI Taxonomy" id="3555"/>
    <lineage>
        <taxon>Eukaryota</taxon>
        <taxon>Viridiplantae</taxon>
        <taxon>Streptophyta</taxon>
        <taxon>Embryophyta</taxon>
        <taxon>Tracheophyta</taxon>
        <taxon>Spermatophyta</taxon>
        <taxon>Magnoliopsida</taxon>
        <taxon>eudicotyledons</taxon>
        <taxon>Gunneridae</taxon>
        <taxon>Pentapetalae</taxon>
        <taxon>Caryophyllales</taxon>
        <taxon>Chenopodiaceae</taxon>
        <taxon>Betoideae</taxon>
        <taxon>Beta</taxon>
    </lineage>
</organism>